<comment type="caution">
    <text evidence="1">The sequence shown here is derived from an EMBL/GenBank/DDBJ whole genome shotgun (WGS) entry which is preliminary data.</text>
</comment>
<evidence type="ECO:0000313" key="1">
    <source>
        <dbReference type="EMBL" id="KAK4190931.1"/>
    </source>
</evidence>
<protein>
    <submittedName>
        <fullName evidence="1">Uncharacterized protein</fullName>
    </submittedName>
</protein>
<proteinExistence type="predicted"/>
<dbReference type="Proteomes" id="UP001302126">
    <property type="component" value="Unassembled WGS sequence"/>
</dbReference>
<evidence type="ECO:0000313" key="2">
    <source>
        <dbReference type="Proteomes" id="UP001302126"/>
    </source>
</evidence>
<sequence length="135" mass="15264">MDYRRGYSQGSTVTAAVLQHGDVYKITTNASNYPLPKYEFLRIRYAAQCITAGMQTAGALSDIFCGPPPDVKGIKDAARKREMVPEEWDVLIEFAQREGVLSEEAAERWRLSIVEQYYIWTPPSSPMSSSNEEYT</sequence>
<name>A0AAN6WZN4_9PEZI</name>
<organism evidence="1 2">
    <name type="scientific">Podospora australis</name>
    <dbReference type="NCBI Taxonomy" id="1536484"/>
    <lineage>
        <taxon>Eukaryota</taxon>
        <taxon>Fungi</taxon>
        <taxon>Dikarya</taxon>
        <taxon>Ascomycota</taxon>
        <taxon>Pezizomycotina</taxon>
        <taxon>Sordariomycetes</taxon>
        <taxon>Sordariomycetidae</taxon>
        <taxon>Sordariales</taxon>
        <taxon>Podosporaceae</taxon>
        <taxon>Podospora</taxon>
    </lineage>
</organism>
<reference evidence="1" key="2">
    <citation type="submission" date="2023-05" db="EMBL/GenBank/DDBJ databases">
        <authorList>
            <consortium name="Lawrence Berkeley National Laboratory"/>
            <person name="Steindorff A."/>
            <person name="Hensen N."/>
            <person name="Bonometti L."/>
            <person name="Westerberg I."/>
            <person name="Brannstrom I.O."/>
            <person name="Guillou S."/>
            <person name="Cros-Aarteil S."/>
            <person name="Calhoun S."/>
            <person name="Haridas S."/>
            <person name="Kuo A."/>
            <person name="Mondo S."/>
            <person name="Pangilinan J."/>
            <person name="Riley R."/>
            <person name="Labutti K."/>
            <person name="Andreopoulos B."/>
            <person name="Lipzen A."/>
            <person name="Chen C."/>
            <person name="Yanf M."/>
            <person name="Daum C."/>
            <person name="Ng V."/>
            <person name="Clum A."/>
            <person name="Ohm R."/>
            <person name="Martin F."/>
            <person name="Silar P."/>
            <person name="Natvig D."/>
            <person name="Lalanne C."/>
            <person name="Gautier V."/>
            <person name="Ament-Velasquez S.L."/>
            <person name="Kruys A."/>
            <person name="Hutchinson M.I."/>
            <person name="Powell A.J."/>
            <person name="Barry K."/>
            <person name="Miller A.N."/>
            <person name="Grigoriev I.V."/>
            <person name="Debuchy R."/>
            <person name="Gladieux P."/>
            <person name="Thoren M.H."/>
            <person name="Johannesson H."/>
        </authorList>
    </citation>
    <scope>NUCLEOTIDE SEQUENCE</scope>
    <source>
        <strain evidence="1">PSN309</strain>
    </source>
</reference>
<reference evidence="1" key="1">
    <citation type="journal article" date="2023" name="Mol. Phylogenet. Evol.">
        <title>Genome-scale phylogeny and comparative genomics of the fungal order Sordariales.</title>
        <authorList>
            <person name="Hensen N."/>
            <person name="Bonometti L."/>
            <person name="Westerberg I."/>
            <person name="Brannstrom I.O."/>
            <person name="Guillou S."/>
            <person name="Cros-Aarteil S."/>
            <person name="Calhoun S."/>
            <person name="Haridas S."/>
            <person name="Kuo A."/>
            <person name="Mondo S."/>
            <person name="Pangilinan J."/>
            <person name="Riley R."/>
            <person name="LaButti K."/>
            <person name="Andreopoulos B."/>
            <person name="Lipzen A."/>
            <person name="Chen C."/>
            <person name="Yan M."/>
            <person name="Daum C."/>
            <person name="Ng V."/>
            <person name="Clum A."/>
            <person name="Steindorff A."/>
            <person name="Ohm R.A."/>
            <person name="Martin F."/>
            <person name="Silar P."/>
            <person name="Natvig D.O."/>
            <person name="Lalanne C."/>
            <person name="Gautier V."/>
            <person name="Ament-Velasquez S.L."/>
            <person name="Kruys A."/>
            <person name="Hutchinson M.I."/>
            <person name="Powell A.J."/>
            <person name="Barry K."/>
            <person name="Miller A.N."/>
            <person name="Grigoriev I.V."/>
            <person name="Debuchy R."/>
            <person name="Gladieux P."/>
            <person name="Hiltunen Thoren M."/>
            <person name="Johannesson H."/>
        </authorList>
    </citation>
    <scope>NUCLEOTIDE SEQUENCE</scope>
    <source>
        <strain evidence="1">PSN309</strain>
    </source>
</reference>
<keyword evidence="2" id="KW-1185">Reference proteome</keyword>
<dbReference type="EMBL" id="MU864362">
    <property type="protein sequence ID" value="KAK4190931.1"/>
    <property type="molecule type" value="Genomic_DNA"/>
</dbReference>
<dbReference type="AlphaFoldDB" id="A0AAN6WZN4"/>
<gene>
    <name evidence="1" type="ORF">QBC35DRAFT_448859</name>
</gene>
<accession>A0AAN6WZN4</accession>